<dbReference type="SUPFAM" id="SSF103511">
    <property type="entry name" value="Chlorophyll a-b binding protein"/>
    <property type="match status" value="1"/>
</dbReference>
<dbReference type="EMBL" id="CAXHTA020000006">
    <property type="protein sequence ID" value="CAL5222237.1"/>
    <property type="molecule type" value="Genomic_DNA"/>
</dbReference>
<dbReference type="Proteomes" id="UP001497392">
    <property type="component" value="Unassembled WGS sequence"/>
</dbReference>
<name>A0ABP1FXJ7_9CHLO</name>
<evidence type="ECO:0000313" key="2">
    <source>
        <dbReference type="Proteomes" id="UP001497392"/>
    </source>
</evidence>
<comment type="caution">
    <text evidence="1">The sequence shown here is derived from an EMBL/GenBank/DDBJ whole genome shotgun (WGS) entry which is preliminary data.</text>
</comment>
<sequence length="208" mass="23047">MRSILSRGFAAEAMRKELLSGPQVAQVTKAMQNEQLSRTQVTAAVRKKIRGPPTWLHFWVAAAAGGAVLTAFNWQTKKIMEADTATQSAQISNSASRIIISQMQMERELHGVMWSLFLKGKVEDEEGRSRSDARQVEATNGRLAMSGFLTSIITEAGTGHGILLQLVRYAKAPNQLGAASAFQVPRSRKELCISVFERDDERVLHREH</sequence>
<accession>A0ABP1FXJ7</accession>
<reference evidence="1 2" key="1">
    <citation type="submission" date="2024-06" db="EMBL/GenBank/DDBJ databases">
        <authorList>
            <person name="Kraege A."/>
            <person name="Thomma B."/>
        </authorList>
    </citation>
    <scope>NUCLEOTIDE SEQUENCE [LARGE SCALE GENOMIC DNA]</scope>
</reference>
<protein>
    <submittedName>
        <fullName evidence="1">G4571 protein</fullName>
    </submittedName>
</protein>
<evidence type="ECO:0000313" key="1">
    <source>
        <dbReference type="EMBL" id="CAL5222237.1"/>
    </source>
</evidence>
<dbReference type="Gene3D" id="1.10.3460.10">
    <property type="entry name" value="Chlorophyll a/b binding protein domain"/>
    <property type="match status" value="1"/>
</dbReference>
<keyword evidence="2" id="KW-1185">Reference proteome</keyword>
<organism evidence="1 2">
    <name type="scientific">Coccomyxa viridis</name>
    <dbReference type="NCBI Taxonomy" id="1274662"/>
    <lineage>
        <taxon>Eukaryota</taxon>
        <taxon>Viridiplantae</taxon>
        <taxon>Chlorophyta</taxon>
        <taxon>core chlorophytes</taxon>
        <taxon>Trebouxiophyceae</taxon>
        <taxon>Trebouxiophyceae incertae sedis</taxon>
        <taxon>Coccomyxaceae</taxon>
        <taxon>Coccomyxa</taxon>
    </lineage>
</organism>
<gene>
    <name evidence="1" type="primary">g4571</name>
    <name evidence="1" type="ORF">VP750_LOCUS3896</name>
</gene>
<proteinExistence type="predicted"/>